<protein>
    <submittedName>
        <fullName evidence="4">Peripheral subunit-binding (PSBD) domain-containing protein</fullName>
    </submittedName>
</protein>
<dbReference type="PANTHER" id="PTHR23151:SF90">
    <property type="entry name" value="DIHYDROLIPOYLLYSINE-RESIDUE ACETYLTRANSFERASE COMPONENT OF PYRUVATE DEHYDROGENASE COMPLEX, MITOCHONDRIAL-RELATED"/>
    <property type="match status" value="1"/>
</dbReference>
<dbReference type="GO" id="GO:0006086">
    <property type="term" value="P:pyruvate decarboxylation to acetyl-CoA"/>
    <property type="evidence" value="ECO:0007669"/>
    <property type="project" value="InterPro"/>
</dbReference>
<dbReference type="PROSITE" id="PS51826">
    <property type="entry name" value="PSBD"/>
    <property type="match status" value="1"/>
</dbReference>
<comment type="similarity">
    <text evidence="1">Belongs to the 2-oxoacid dehydrogenase family.</text>
</comment>
<dbReference type="Gene3D" id="3.30.559.10">
    <property type="entry name" value="Chloramphenicol acetyltransferase-like domain"/>
    <property type="match status" value="1"/>
</dbReference>
<dbReference type="Proteomes" id="UP000887540">
    <property type="component" value="Unplaced"/>
</dbReference>
<evidence type="ECO:0000313" key="3">
    <source>
        <dbReference type="Proteomes" id="UP000887540"/>
    </source>
</evidence>
<dbReference type="WBParaSite" id="ACRNAN_scaffold33.g23587.t1">
    <property type="protein sequence ID" value="ACRNAN_scaffold33.g23587.t1"/>
    <property type="gene ID" value="ACRNAN_scaffold33.g23587"/>
</dbReference>
<dbReference type="SUPFAM" id="SSF52777">
    <property type="entry name" value="CoA-dependent acyltransferases"/>
    <property type="match status" value="1"/>
</dbReference>
<evidence type="ECO:0000313" key="4">
    <source>
        <dbReference type="WBParaSite" id="ACRNAN_scaffold33.g23587.t1"/>
    </source>
</evidence>
<accession>A0A914DPG6</accession>
<dbReference type="PANTHER" id="PTHR23151">
    <property type="entry name" value="DIHYDROLIPOAMIDE ACETYL/SUCCINYL-TRANSFERASE-RELATED"/>
    <property type="match status" value="1"/>
</dbReference>
<dbReference type="SUPFAM" id="SSF47005">
    <property type="entry name" value="Peripheral subunit-binding domain of 2-oxo acid dehydrogenase complex"/>
    <property type="match status" value="1"/>
</dbReference>
<reference evidence="4" key="1">
    <citation type="submission" date="2022-11" db="UniProtKB">
        <authorList>
            <consortium name="WormBaseParasite"/>
        </authorList>
    </citation>
    <scope>IDENTIFICATION</scope>
</reference>
<proteinExistence type="inferred from homology"/>
<keyword evidence="3" id="KW-1185">Reference proteome</keyword>
<evidence type="ECO:0000259" key="2">
    <source>
        <dbReference type="PROSITE" id="PS51826"/>
    </source>
</evidence>
<dbReference type="InterPro" id="IPR004167">
    <property type="entry name" value="PSBD"/>
</dbReference>
<dbReference type="InterPro" id="IPR001078">
    <property type="entry name" value="2-oxoacid_DH_actylTfrase"/>
</dbReference>
<name>A0A914DPG6_9BILA</name>
<evidence type="ECO:0000256" key="1">
    <source>
        <dbReference type="ARBA" id="ARBA00007317"/>
    </source>
</evidence>
<dbReference type="InterPro" id="IPR036625">
    <property type="entry name" value="E3-bd_dom_sf"/>
</dbReference>
<dbReference type="Pfam" id="PF02817">
    <property type="entry name" value="E3_binding"/>
    <property type="match status" value="1"/>
</dbReference>
<organism evidence="3 4">
    <name type="scientific">Acrobeloides nanus</name>
    <dbReference type="NCBI Taxonomy" id="290746"/>
    <lineage>
        <taxon>Eukaryota</taxon>
        <taxon>Metazoa</taxon>
        <taxon>Ecdysozoa</taxon>
        <taxon>Nematoda</taxon>
        <taxon>Chromadorea</taxon>
        <taxon>Rhabditida</taxon>
        <taxon>Tylenchina</taxon>
        <taxon>Cephalobomorpha</taxon>
        <taxon>Cephaloboidea</taxon>
        <taxon>Cephalobidae</taxon>
        <taxon>Acrobeloides</taxon>
    </lineage>
</organism>
<dbReference type="AlphaFoldDB" id="A0A914DPG6"/>
<dbReference type="Pfam" id="PF00198">
    <property type="entry name" value="2-oxoacid_dh"/>
    <property type="match status" value="1"/>
</dbReference>
<dbReference type="GO" id="GO:0045254">
    <property type="term" value="C:pyruvate dehydrogenase complex"/>
    <property type="evidence" value="ECO:0007669"/>
    <property type="project" value="InterPro"/>
</dbReference>
<sequence length="323" mass="35340">MSMSMISVRYLSSIPAELNLAGPAVKLILQQYQVELSKIKPSGPKKNLLKSDVLKYISSEKIPKKELKMSEIVEAPKKSAVSPSKVATSAKYIDIPITNMRATIAKRLTNSKQSIPHSYASVSISADNLLNLRKLYAKEGIKVSVNDFIIKAAALSLKAVSEINVQWKNDSVVHMPNVDVSVAVATPSGLITPIVFGADRLQIEQISSTVRELSSKARENKLKPQEFQGGTFTISNLGMYGISHFTAIINPPQTAIAAIGGLNLTLDEDLKPTNQFMITLCYDNRAIQATDAQRFLSHLESLLSTPETMLLGLQQPLEISYDL</sequence>
<feature type="domain" description="Peripheral subunit-binding (PSBD)" evidence="2">
    <location>
        <begin position="20"/>
        <end position="57"/>
    </location>
</feature>
<dbReference type="GO" id="GO:0004742">
    <property type="term" value="F:dihydrolipoyllysine-residue acetyltransferase activity"/>
    <property type="evidence" value="ECO:0007669"/>
    <property type="project" value="TreeGrafter"/>
</dbReference>
<dbReference type="InterPro" id="IPR045257">
    <property type="entry name" value="E2/Pdx1"/>
</dbReference>
<dbReference type="InterPro" id="IPR023213">
    <property type="entry name" value="CAT-like_dom_sf"/>
</dbReference>
<dbReference type="Gene3D" id="4.10.320.10">
    <property type="entry name" value="E3-binding domain"/>
    <property type="match status" value="1"/>
</dbReference>